<keyword evidence="5 15" id="KW-0347">Helicase</keyword>
<dbReference type="RefSeq" id="WP_419192738.1">
    <property type="nucleotide sequence ID" value="NZ_CP036279.1"/>
</dbReference>
<dbReference type="SMART" id="SM00487">
    <property type="entry name" value="DEXDc"/>
    <property type="match status" value="1"/>
</dbReference>
<comment type="similarity">
    <text evidence="11">Belongs to the helicase family. DinG subfamily.</text>
</comment>
<comment type="cofactor">
    <cofactor evidence="1">
        <name>[4Fe-4S] cluster</name>
        <dbReference type="ChEBI" id="CHEBI:49883"/>
    </cofactor>
</comment>
<dbReference type="SUPFAM" id="SSF52540">
    <property type="entry name" value="P-loop containing nucleoside triphosphate hydrolases"/>
    <property type="match status" value="2"/>
</dbReference>
<evidence type="ECO:0000256" key="11">
    <source>
        <dbReference type="ARBA" id="ARBA00038058"/>
    </source>
</evidence>
<evidence type="ECO:0000256" key="12">
    <source>
        <dbReference type="ARBA" id="ARBA00044969"/>
    </source>
</evidence>
<evidence type="ECO:0000256" key="3">
    <source>
        <dbReference type="ARBA" id="ARBA00022741"/>
    </source>
</evidence>
<proteinExistence type="inferred from homology"/>
<dbReference type="GO" id="GO:0016887">
    <property type="term" value="F:ATP hydrolysis activity"/>
    <property type="evidence" value="ECO:0007669"/>
    <property type="project" value="RHEA"/>
</dbReference>
<evidence type="ECO:0000256" key="6">
    <source>
        <dbReference type="ARBA" id="ARBA00022840"/>
    </source>
</evidence>
<dbReference type="KEGG" id="knv:Pan216_40570"/>
<dbReference type="InterPro" id="IPR045028">
    <property type="entry name" value="DinG/Rad3-like"/>
</dbReference>
<accession>A0A518B8B6</accession>
<evidence type="ECO:0000259" key="14">
    <source>
        <dbReference type="PROSITE" id="PS51193"/>
    </source>
</evidence>
<sequence length="659" mass="73939">MITAEEMLGPGGRIARRLESYEPRSEQLAMATAVEKAIADERPLMVEAGTGVGKSFAYLVPALAAATAKDSKRVVISTNTISLQEQLIKKDIPFLRSLWPDEFSAVLVKGRSNYISLRRLQIAKERASGLLFEEEAHLQLRQIGQWAEDSRDGSLSDLGFQPLPTVWDEVQSDHGNCLGRSCPEHERCFYYSARRRVWGANILVVNHSLFFSDLALREQGVSILPDYKIAIFDEGHTLEESAAGHMGLTITNRSIAYTLNRIYNERTQKGVAVHYDFPAIRELSQRVRYVTEDFFSAIAEWLLRYGSQNGRVRTKGIVANQLTEQLLELGRGLAMQADSIVRETERIEFVALSNRCKALGQSIQSWLEQELDGFVYWLESRSRGNIAMVCAPVDVGSRLHQQIWTSVPTPIVTSATLGAGGSQGLAFMRDRLGFLDGNELELGSPFDYEHQARLVLVSQMPDPSSESARFEEESLRLIRYFTERSEGNAFVLFTSHRALRSAAEQLRAWFAHRRLPLFSQSDGMPRGRMLEEFRRTPGAVLFGTDSFWQGVDVPGDALRSVIITRLPFSVPDRPIIEARLDAIRERGGNPFREYSLPEAVIKFKQGFGRLIRTKSDSGEVVVLDSRILTKQYGGLFLDALPDCPREIVSRQQLGGRGSS</sequence>
<evidence type="ECO:0000256" key="7">
    <source>
        <dbReference type="ARBA" id="ARBA00023004"/>
    </source>
</evidence>
<dbReference type="Pfam" id="PF13307">
    <property type="entry name" value="Helicase_C_2"/>
    <property type="match status" value="1"/>
</dbReference>
<dbReference type="GO" id="GO:0003677">
    <property type="term" value="F:DNA binding"/>
    <property type="evidence" value="ECO:0007669"/>
    <property type="project" value="UniProtKB-KW"/>
</dbReference>
<dbReference type="InterPro" id="IPR010614">
    <property type="entry name" value="RAD3-like_helicase_DEAD"/>
</dbReference>
<keyword evidence="9" id="KW-0238">DNA-binding</keyword>
<name>A0A518B8B6_9BACT</name>
<organism evidence="15 16">
    <name type="scientific">Kolteria novifilia</name>
    <dbReference type="NCBI Taxonomy" id="2527975"/>
    <lineage>
        <taxon>Bacteria</taxon>
        <taxon>Pseudomonadati</taxon>
        <taxon>Planctomycetota</taxon>
        <taxon>Planctomycetia</taxon>
        <taxon>Kolteriales</taxon>
        <taxon>Kolteriaceae</taxon>
        <taxon>Kolteria</taxon>
    </lineage>
</organism>
<dbReference type="InterPro" id="IPR011545">
    <property type="entry name" value="DEAD/DEAH_box_helicase_dom"/>
</dbReference>
<dbReference type="PANTHER" id="PTHR11472">
    <property type="entry name" value="DNA REPAIR DEAD HELICASE RAD3/XP-D SUBFAMILY MEMBER"/>
    <property type="match status" value="1"/>
</dbReference>
<evidence type="ECO:0000313" key="15">
    <source>
        <dbReference type="EMBL" id="QDU63182.1"/>
    </source>
</evidence>
<dbReference type="AlphaFoldDB" id="A0A518B8B6"/>
<dbReference type="PANTHER" id="PTHR11472:SF34">
    <property type="entry name" value="REGULATOR OF TELOMERE ELONGATION HELICASE 1"/>
    <property type="match status" value="1"/>
</dbReference>
<dbReference type="Pfam" id="PF00270">
    <property type="entry name" value="DEAD"/>
    <property type="match status" value="1"/>
</dbReference>
<dbReference type="GO" id="GO:0046872">
    <property type="term" value="F:metal ion binding"/>
    <property type="evidence" value="ECO:0007669"/>
    <property type="project" value="UniProtKB-KW"/>
</dbReference>
<reference evidence="15 16" key="1">
    <citation type="submission" date="2019-02" db="EMBL/GenBank/DDBJ databases">
        <title>Deep-cultivation of Planctomycetes and their phenomic and genomic characterization uncovers novel biology.</title>
        <authorList>
            <person name="Wiegand S."/>
            <person name="Jogler M."/>
            <person name="Boedeker C."/>
            <person name="Pinto D."/>
            <person name="Vollmers J."/>
            <person name="Rivas-Marin E."/>
            <person name="Kohn T."/>
            <person name="Peeters S.H."/>
            <person name="Heuer A."/>
            <person name="Rast P."/>
            <person name="Oberbeckmann S."/>
            <person name="Bunk B."/>
            <person name="Jeske O."/>
            <person name="Meyerdierks A."/>
            <person name="Storesund J.E."/>
            <person name="Kallscheuer N."/>
            <person name="Luecker S."/>
            <person name="Lage O.M."/>
            <person name="Pohl T."/>
            <person name="Merkel B.J."/>
            <person name="Hornburger P."/>
            <person name="Mueller R.-W."/>
            <person name="Bruemmer F."/>
            <person name="Labrenz M."/>
            <person name="Spormann A.M."/>
            <person name="Op den Camp H."/>
            <person name="Overmann J."/>
            <person name="Amann R."/>
            <person name="Jetten M.S.M."/>
            <person name="Mascher T."/>
            <person name="Medema M.H."/>
            <person name="Devos D.P."/>
            <person name="Kaster A.-K."/>
            <person name="Ovreas L."/>
            <person name="Rohde M."/>
            <person name="Galperin M.Y."/>
            <person name="Jogler C."/>
        </authorList>
    </citation>
    <scope>NUCLEOTIDE SEQUENCE [LARGE SCALE GENOMIC DNA]</scope>
    <source>
        <strain evidence="15 16">Pan216</strain>
    </source>
</reference>
<comment type="catalytic activity">
    <reaction evidence="13">
        <text>ATP + H2O = ADP + phosphate + H(+)</text>
        <dbReference type="Rhea" id="RHEA:13065"/>
        <dbReference type="ChEBI" id="CHEBI:15377"/>
        <dbReference type="ChEBI" id="CHEBI:15378"/>
        <dbReference type="ChEBI" id="CHEBI:30616"/>
        <dbReference type="ChEBI" id="CHEBI:43474"/>
        <dbReference type="ChEBI" id="CHEBI:456216"/>
        <dbReference type="EC" id="5.6.2.3"/>
    </reaction>
</comment>
<evidence type="ECO:0000256" key="9">
    <source>
        <dbReference type="ARBA" id="ARBA00023125"/>
    </source>
</evidence>
<dbReference type="Gene3D" id="3.40.50.300">
    <property type="entry name" value="P-loop containing nucleotide triphosphate hydrolases"/>
    <property type="match status" value="2"/>
</dbReference>
<dbReference type="EC" id="5.6.2.3" evidence="12"/>
<dbReference type="InterPro" id="IPR014013">
    <property type="entry name" value="Helic_SF1/SF2_ATP-bd_DinG/Rad3"/>
</dbReference>
<keyword evidence="2" id="KW-0479">Metal-binding</keyword>
<dbReference type="GO" id="GO:0005524">
    <property type="term" value="F:ATP binding"/>
    <property type="evidence" value="ECO:0007669"/>
    <property type="project" value="UniProtKB-KW"/>
</dbReference>
<evidence type="ECO:0000256" key="13">
    <source>
        <dbReference type="ARBA" id="ARBA00048954"/>
    </source>
</evidence>
<dbReference type="InterPro" id="IPR006555">
    <property type="entry name" value="ATP-dep_Helicase_C"/>
</dbReference>
<feature type="domain" description="Helicase ATP-binding" evidence="14">
    <location>
        <begin position="13"/>
        <end position="279"/>
    </location>
</feature>
<dbReference type="GO" id="GO:0051536">
    <property type="term" value="F:iron-sulfur cluster binding"/>
    <property type="evidence" value="ECO:0007669"/>
    <property type="project" value="UniProtKB-KW"/>
</dbReference>
<keyword evidence="16" id="KW-1185">Reference proteome</keyword>
<evidence type="ECO:0000313" key="16">
    <source>
        <dbReference type="Proteomes" id="UP000317093"/>
    </source>
</evidence>
<dbReference type="GO" id="GO:0043139">
    <property type="term" value="F:5'-3' DNA helicase activity"/>
    <property type="evidence" value="ECO:0007669"/>
    <property type="project" value="UniProtKB-EC"/>
</dbReference>
<evidence type="ECO:0000256" key="8">
    <source>
        <dbReference type="ARBA" id="ARBA00023014"/>
    </source>
</evidence>
<evidence type="ECO:0000256" key="1">
    <source>
        <dbReference type="ARBA" id="ARBA00001966"/>
    </source>
</evidence>
<evidence type="ECO:0000256" key="2">
    <source>
        <dbReference type="ARBA" id="ARBA00022723"/>
    </source>
</evidence>
<protein>
    <recommendedName>
        <fullName evidence="12">DNA 5'-3' helicase</fullName>
        <ecNumber evidence="12">5.6.2.3</ecNumber>
    </recommendedName>
</protein>
<evidence type="ECO:0000256" key="10">
    <source>
        <dbReference type="ARBA" id="ARBA00023235"/>
    </source>
</evidence>
<dbReference type="GO" id="GO:0006139">
    <property type="term" value="P:nucleobase-containing compound metabolic process"/>
    <property type="evidence" value="ECO:0007669"/>
    <property type="project" value="InterPro"/>
</dbReference>
<keyword evidence="10" id="KW-0413">Isomerase</keyword>
<keyword evidence="3" id="KW-0547">Nucleotide-binding</keyword>
<keyword evidence="8" id="KW-0411">Iron-sulfur</keyword>
<evidence type="ECO:0000256" key="5">
    <source>
        <dbReference type="ARBA" id="ARBA00022806"/>
    </source>
</evidence>
<dbReference type="InterPro" id="IPR027417">
    <property type="entry name" value="P-loop_NTPase"/>
</dbReference>
<dbReference type="SMART" id="SM00491">
    <property type="entry name" value="HELICc2"/>
    <property type="match status" value="1"/>
</dbReference>
<keyword evidence="4 15" id="KW-0378">Hydrolase</keyword>
<dbReference type="PROSITE" id="PS51193">
    <property type="entry name" value="HELICASE_ATP_BIND_2"/>
    <property type="match status" value="1"/>
</dbReference>
<gene>
    <name evidence="15" type="primary">dinG</name>
    <name evidence="15" type="ORF">Pan216_40570</name>
</gene>
<dbReference type="InterPro" id="IPR014001">
    <property type="entry name" value="Helicase_ATP-bd"/>
</dbReference>
<dbReference type="EMBL" id="CP036279">
    <property type="protein sequence ID" value="QDU63182.1"/>
    <property type="molecule type" value="Genomic_DNA"/>
</dbReference>
<dbReference type="Pfam" id="PF06733">
    <property type="entry name" value="DEAD_2"/>
    <property type="match status" value="1"/>
</dbReference>
<evidence type="ECO:0000256" key="4">
    <source>
        <dbReference type="ARBA" id="ARBA00022801"/>
    </source>
</evidence>
<keyword evidence="6" id="KW-0067">ATP-binding</keyword>
<keyword evidence="7" id="KW-0408">Iron</keyword>
<dbReference type="Proteomes" id="UP000317093">
    <property type="component" value="Chromosome"/>
</dbReference>